<dbReference type="FunFam" id="3.30.160.60:FF:003009">
    <property type="entry name" value="Ras-responsive element binding protein, putative"/>
    <property type="match status" value="1"/>
</dbReference>
<dbReference type="GO" id="GO:0008270">
    <property type="term" value="F:zinc ion binding"/>
    <property type="evidence" value="ECO:0007669"/>
    <property type="project" value="UniProtKB-KW"/>
</dbReference>
<feature type="compositionally biased region" description="Basic and acidic residues" evidence="2">
    <location>
        <begin position="191"/>
        <end position="201"/>
    </location>
</feature>
<dbReference type="GO" id="GO:0001228">
    <property type="term" value="F:DNA-binding transcription activator activity, RNA polymerase II-specific"/>
    <property type="evidence" value="ECO:0007669"/>
    <property type="project" value="TreeGrafter"/>
</dbReference>
<dbReference type="STRING" id="75743.A0A401P8B3"/>
<dbReference type="FunFam" id="3.30.160.60:FF:001098">
    <property type="entry name" value="Ras responsive element binding protein 1"/>
    <property type="match status" value="1"/>
</dbReference>
<feature type="domain" description="C2H2-type" evidence="3">
    <location>
        <begin position="324"/>
        <end position="346"/>
    </location>
</feature>
<feature type="domain" description="C2H2-type" evidence="3">
    <location>
        <begin position="169"/>
        <end position="196"/>
    </location>
</feature>
<dbReference type="AlphaFoldDB" id="A0A401P8B3"/>
<dbReference type="SMART" id="SM00355">
    <property type="entry name" value="ZnF_C2H2"/>
    <property type="match status" value="4"/>
</dbReference>
<feature type="compositionally biased region" description="Basic residues" evidence="2">
    <location>
        <begin position="340"/>
        <end position="358"/>
    </location>
</feature>
<evidence type="ECO:0000313" key="4">
    <source>
        <dbReference type="EMBL" id="GCB69375.1"/>
    </source>
</evidence>
<feature type="region of interest" description="Disordered" evidence="2">
    <location>
        <begin position="340"/>
        <end position="426"/>
    </location>
</feature>
<dbReference type="OMA" id="HACEHRR"/>
<feature type="compositionally biased region" description="Low complexity" evidence="2">
    <location>
        <begin position="73"/>
        <end position="104"/>
    </location>
</feature>
<feature type="region of interest" description="Disordered" evidence="2">
    <location>
        <begin position="59"/>
        <end position="139"/>
    </location>
</feature>
<dbReference type="PANTHER" id="PTHR46451">
    <property type="entry name" value="RAS-RESPONSIVE ELEMENT-BINDING PROTEIN 1"/>
    <property type="match status" value="1"/>
</dbReference>
<dbReference type="Gene3D" id="3.30.160.60">
    <property type="entry name" value="Classic Zinc Finger"/>
    <property type="match status" value="3"/>
</dbReference>
<dbReference type="PROSITE" id="PS50157">
    <property type="entry name" value="ZINC_FINGER_C2H2_2"/>
    <property type="match status" value="4"/>
</dbReference>
<name>A0A401P8B3_SCYTO</name>
<feature type="compositionally biased region" description="Polar residues" evidence="2">
    <location>
        <begin position="413"/>
        <end position="424"/>
    </location>
</feature>
<evidence type="ECO:0000313" key="5">
    <source>
        <dbReference type="Proteomes" id="UP000288216"/>
    </source>
</evidence>
<feature type="compositionally biased region" description="Basic and acidic residues" evidence="2">
    <location>
        <begin position="265"/>
        <end position="282"/>
    </location>
</feature>
<keyword evidence="1" id="KW-0479">Metal-binding</keyword>
<dbReference type="InterPro" id="IPR013087">
    <property type="entry name" value="Znf_C2H2_type"/>
</dbReference>
<feature type="region of interest" description="Disordered" evidence="2">
    <location>
        <begin position="190"/>
        <end position="288"/>
    </location>
</feature>
<dbReference type="GO" id="GO:0000978">
    <property type="term" value="F:RNA polymerase II cis-regulatory region sequence-specific DNA binding"/>
    <property type="evidence" value="ECO:0007669"/>
    <property type="project" value="TreeGrafter"/>
</dbReference>
<protein>
    <recommendedName>
        <fullName evidence="3">C2H2-type domain-containing protein</fullName>
    </recommendedName>
</protein>
<dbReference type="EMBL" id="BFAA01003190">
    <property type="protein sequence ID" value="GCB69375.1"/>
    <property type="molecule type" value="Genomic_DNA"/>
</dbReference>
<keyword evidence="5" id="KW-1185">Reference proteome</keyword>
<dbReference type="InterPro" id="IPR052795">
    <property type="entry name" value="RREB1"/>
</dbReference>
<gene>
    <name evidence="4" type="ORF">scyTo_0008375</name>
</gene>
<sequence length="504" mass="53689">MYYVGGRLRGQKPYPCPKCDAYFSTKSNCERHLLRKHGVANRSLRRNGLIARCKATDAKPLESTGNHSDSEAAGHATAPAATPTCPSPSATERPPADGAAGPGQPEEELLEECAGGGRRKDGKLEEEAEEDAQSNKSLDLNFASKLIDFKLGGPNPSGGDAGAQQEGRNTCTVCGKTFKYAATLARHRKAHACEHRRDGKAGRRGPRSVAGRAAAAPEAAASRELAAECPEGSEVKGEAPPGDGLQPSRADKVAESVSKAGSSQESEHSAGEVSTEQHDLKKVAGNSSTKADKRKKICIVCNKRFWSLQDLTRHMRSHTGERPYKCLTCERTFTLKHSLVRHQRIHQKGVKVTKRRHRGENDDDLSKGDDDSESEADQMGCDQLSDNESETVTSLSLSNDSPPPLSLAGSPLTATASQSPNQTGCKAVDPESNLHLPAAVNGVRQGTFLLQGNDQASLKSSEKVLADTAGPSDIIQNLLAIRSGSPMNHVLSSVESAPRLLGVE</sequence>
<evidence type="ECO:0000256" key="1">
    <source>
        <dbReference type="PROSITE-ProRule" id="PRU00042"/>
    </source>
</evidence>
<dbReference type="InterPro" id="IPR036236">
    <property type="entry name" value="Znf_C2H2_sf"/>
</dbReference>
<feature type="compositionally biased region" description="Low complexity" evidence="2">
    <location>
        <begin position="394"/>
        <end position="412"/>
    </location>
</feature>
<comment type="caution">
    <text evidence="4">The sequence shown here is derived from an EMBL/GenBank/DDBJ whole genome shotgun (WGS) entry which is preliminary data.</text>
</comment>
<dbReference type="OrthoDB" id="3069995at2759"/>
<reference evidence="4 5" key="1">
    <citation type="journal article" date="2018" name="Nat. Ecol. Evol.">
        <title>Shark genomes provide insights into elasmobranch evolution and the origin of vertebrates.</title>
        <authorList>
            <person name="Hara Y"/>
            <person name="Yamaguchi K"/>
            <person name="Onimaru K"/>
            <person name="Kadota M"/>
            <person name="Koyanagi M"/>
            <person name="Keeley SD"/>
            <person name="Tatsumi K"/>
            <person name="Tanaka K"/>
            <person name="Motone F"/>
            <person name="Kageyama Y"/>
            <person name="Nozu R"/>
            <person name="Adachi N"/>
            <person name="Nishimura O"/>
            <person name="Nakagawa R"/>
            <person name="Tanegashima C"/>
            <person name="Kiyatake I"/>
            <person name="Matsumoto R"/>
            <person name="Murakumo K"/>
            <person name="Nishida K"/>
            <person name="Terakita A"/>
            <person name="Kuratani S"/>
            <person name="Sato K"/>
            <person name="Hyodo S Kuraku.S."/>
        </authorList>
    </citation>
    <scope>NUCLEOTIDE SEQUENCE [LARGE SCALE GENOMIC DNA]</scope>
</reference>
<keyword evidence="1" id="KW-0863">Zinc-finger</keyword>
<dbReference type="GO" id="GO:0005634">
    <property type="term" value="C:nucleus"/>
    <property type="evidence" value="ECO:0007669"/>
    <property type="project" value="TreeGrafter"/>
</dbReference>
<evidence type="ECO:0000259" key="3">
    <source>
        <dbReference type="PROSITE" id="PS50157"/>
    </source>
</evidence>
<feature type="compositionally biased region" description="Low complexity" evidence="2">
    <location>
        <begin position="207"/>
        <end position="228"/>
    </location>
</feature>
<dbReference type="PANTHER" id="PTHR46451:SF1">
    <property type="entry name" value="RAS-RESPONSIVE ELEMENT-BINDING PROTEIN 1"/>
    <property type="match status" value="1"/>
</dbReference>
<keyword evidence="1" id="KW-0862">Zinc</keyword>
<dbReference type="Pfam" id="PF00096">
    <property type="entry name" value="zf-C2H2"/>
    <property type="match status" value="2"/>
</dbReference>
<dbReference type="PROSITE" id="PS00028">
    <property type="entry name" value="ZINC_FINGER_C2H2_1"/>
    <property type="match status" value="4"/>
</dbReference>
<evidence type="ECO:0000256" key="2">
    <source>
        <dbReference type="SAM" id="MobiDB-lite"/>
    </source>
</evidence>
<dbReference type="Pfam" id="PF13912">
    <property type="entry name" value="zf-C2H2_6"/>
    <property type="match status" value="1"/>
</dbReference>
<organism evidence="4 5">
    <name type="scientific">Scyliorhinus torazame</name>
    <name type="common">Cloudy catshark</name>
    <name type="synonym">Catulus torazame</name>
    <dbReference type="NCBI Taxonomy" id="75743"/>
    <lineage>
        <taxon>Eukaryota</taxon>
        <taxon>Metazoa</taxon>
        <taxon>Chordata</taxon>
        <taxon>Craniata</taxon>
        <taxon>Vertebrata</taxon>
        <taxon>Chondrichthyes</taxon>
        <taxon>Elasmobranchii</taxon>
        <taxon>Galeomorphii</taxon>
        <taxon>Galeoidea</taxon>
        <taxon>Carcharhiniformes</taxon>
        <taxon>Scyliorhinidae</taxon>
        <taxon>Scyliorhinus</taxon>
    </lineage>
</organism>
<feature type="domain" description="C2H2-type" evidence="3">
    <location>
        <begin position="296"/>
        <end position="323"/>
    </location>
</feature>
<proteinExistence type="predicted"/>
<dbReference type="FunFam" id="3.30.160.60:FF:002109">
    <property type="entry name" value="ras-responsive element-binding protein 1 isoform X1"/>
    <property type="match status" value="1"/>
</dbReference>
<dbReference type="Proteomes" id="UP000288216">
    <property type="component" value="Unassembled WGS sequence"/>
</dbReference>
<feature type="domain" description="C2H2-type" evidence="3">
    <location>
        <begin position="14"/>
        <end position="37"/>
    </location>
</feature>
<feature type="compositionally biased region" description="Polar residues" evidence="2">
    <location>
        <begin position="384"/>
        <end position="393"/>
    </location>
</feature>
<dbReference type="SUPFAM" id="SSF57667">
    <property type="entry name" value="beta-beta-alpha zinc fingers"/>
    <property type="match status" value="2"/>
</dbReference>
<accession>A0A401P8B3</accession>